<dbReference type="GeneID" id="19464576"/>
<dbReference type="OMA" id="LQHARIN"/>
<sequence length="126" mass="14229">MPHKDGSAYHPVVCTVSLGSSLMLDIFSTKSDGTREVEPRYRVLQEPRSLLITAGEIYTDYMHGIAEVHEYRDLSRTTVANWDLLHDPEAIRDGELQRSTRTSLTYRDVIKVSKLGAKFGSLGKFK</sequence>
<keyword evidence="2" id="KW-0479">Metal-binding</keyword>
<dbReference type="HOGENOM" id="CLU_059836_4_0_1"/>
<evidence type="ECO:0000256" key="1">
    <source>
        <dbReference type="ARBA" id="ARBA00007879"/>
    </source>
</evidence>
<keyword evidence="7" id="KW-1185">Reference proteome</keyword>
<dbReference type="SUPFAM" id="SSF51197">
    <property type="entry name" value="Clavaminate synthase-like"/>
    <property type="match status" value="1"/>
</dbReference>
<gene>
    <name evidence="6" type="ORF">GLAREA_05522</name>
</gene>
<dbReference type="RefSeq" id="XP_008077002.1">
    <property type="nucleotide sequence ID" value="XM_008078811.1"/>
</dbReference>
<dbReference type="AlphaFoldDB" id="S3DGC6"/>
<keyword evidence="3" id="KW-0223">Dioxygenase</keyword>
<evidence type="ECO:0000256" key="2">
    <source>
        <dbReference type="ARBA" id="ARBA00022723"/>
    </source>
</evidence>
<dbReference type="GO" id="GO:0051213">
    <property type="term" value="F:dioxygenase activity"/>
    <property type="evidence" value="ECO:0007669"/>
    <property type="project" value="UniProtKB-KW"/>
</dbReference>
<evidence type="ECO:0000256" key="5">
    <source>
        <dbReference type="ARBA" id="ARBA00023004"/>
    </source>
</evidence>
<dbReference type="InterPro" id="IPR032862">
    <property type="entry name" value="ALKBH6"/>
</dbReference>
<dbReference type="GO" id="GO:0005634">
    <property type="term" value="C:nucleus"/>
    <property type="evidence" value="ECO:0007669"/>
    <property type="project" value="TreeGrafter"/>
</dbReference>
<evidence type="ECO:0000313" key="6">
    <source>
        <dbReference type="EMBL" id="EPE36184.1"/>
    </source>
</evidence>
<dbReference type="Gene3D" id="2.60.120.1520">
    <property type="match status" value="1"/>
</dbReference>
<keyword evidence="4" id="KW-0560">Oxidoreductase</keyword>
<dbReference type="PANTHER" id="PTHR46030:SF1">
    <property type="entry name" value="ALPHA-KETOGLUTARATE-DEPENDENT DIOXYGENASE ALKB HOMOLOG 6"/>
    <property type="match status" value="1"/>
</dbReference>
<keyword evidence="5" id="KW-0408">Iron</keyword>
<accession>S3DGC6</accession>
<dbReference type="KEGG" id="glz:GLAREA_05522"/>
<dbReference type="PANTHER" id="PTHR46030">
    <property type="entry name" value="ALPHA-KETOGLUTARATE-DEPENDENT DIOXYGENASE ALKB HOMOLOG 6"/>
    <property type="match status" value="1"/>
</dbReference>
<protein>
    <submittedName>
        <fullName evidence="6">Clavaminate synthase-like protein</fullName>
    </submittedName>
</protein>
<proteinExistence type="inferred from homology"/>
<dbReference type="STRING" id="1116229.S3DGC6"/>
<dbReference type="GO" id="GO:0046872">
    <property type="term" value="F:metal ion binding"/>
    <property type="evidence" value="ECO:0007669"/>
    <property type="project" value="UniProtKB-KW"/>
</dbReference>
<dbReference type="EMBL" id="KE145353">
    <property type="protein sequence ID" value="EPE36184.1"/>
    <property type="molecule type" value="Genomic_DNA"/>
</dbReference>
<evidence type="ECO:0000256" key="4">
    <source>
        <dbReference type="ARBA" id="ARBA00023002"/>
    </source>
</evidence>
<dbReference type="eggNOG" id="KOG3200">
    <property type="taxonomic scope" value="Eukaryota"/>
</dbReference>
<evidence type="ECO:0000256" key="3">
    <source>
        <dbReference type="ARBA" id="ARBA00022964"/>
    </source>
</evidence>
<dbReference type="OrthoDB" id="412814at2759"/>
<name>S3DGC6_GLAL2</name>
<dbReference type="Proteomes" id="UP000016922">
    <property type="component" value="Unassembled WGS sequence"/>
</dbReference>
<reference evidence="6 7" key="1">
    <citation type="journal article" date="2013" name="BMC Genomics">
        <title>Genomics-driven discovery of the pneumocandin biosynthetic gene cluster in the fungus Glarea lozoyensis.</title>
        <authorList>
            <person name="Chen L."/>
            <person name="Yue Q."/>
            <person name="Zhang X."/>
            <person name="Xiang M."/>
            <person name="Wang C."/>
            <person name="Li S."/>
            <person name="Che Y."/>
            <person name="Ortiz-Lopez F.J."/>
            <person name="Bills G.F."/>
            <person name="Liu X."/>
            <person name="An Z."/>
        </authorList>
    </citation>
    <scope>NUCLEOTIDE SEQUENCE [LARGE SCALE GENOMIC DNA]</scope>
    <source>
        <strain evidence="7">ATCC 20868 / MF5171</strain>
    </source>
</reference>
<comment type="similarity">
    <text evidence="1">Belongs to the alkB family.</text>
</comment>
<evidence type="ECO:0000313" key="7">
    <source>
        <dbReference type="Proteomes" id="UP000016922"/>
    </source>
</evidence>
<organism evidence="6 7">
    <name type="scientific">Glarea lozoyensis (strain ATCC 20868 / MF5171)</name>
    <dbReference type="NCBI Taxonomy" id="1116229"/>
    <lineage>
        <taxon>Eukaryota</taxon>
        <taxon>Fungi</taxon>
        <taxon>Dikarya</taxon>
        <taxon>Ascomycota</taxon>
        <taxon>Pezizomycotina</taxon>
        <taxon>Leotiomycetes</taxon>
        <taxon>Helotiales</taxon>
        <taxon>Helotiaceae</taxon>
        <taxon>Glarea</taxon>
    </lineage>
</organism>